<keyword evidence="3" id="KW-1185">Reference proteome</keyword>
<feature type="compositionally biased region" description="Low complexity" evidence="2">
    <location>
        <begin position="263"/>
        <end position="282"/>
    </location>
</feature>
<feature type="region of interest" description="Disordered" evidence="2">
    <location>
        <begin position="216"/>
        <end position="235"/>
    </location>
</feature>
<gene>
    <name evidence="4" type="primary">mars</name>
</gene>
<dbReference type="GO" id="GO:0031616">
    <property type="term" value="C:spindle pole centrosome"/>
    <property type="evidence" value="ECO:0007669"/>
    <property type="project" value="TreeGrafter"/>
</dbReference>
<dbReference type="GO" id="GO:0051382">
    <property type="term" value="P:kinetochore assembly"/>
    <property type="evidence" value="ECO:0007669"/>
    <property type="project" value="TreeGrafter"/>
</dbReference>
<feature type="region of interest" description="Disordered" evidence="2">
    <location>
        <begin position="51"/>
        <end position="101"/>
    </location>
</feature>
<evidence type="ECO:0000256" key="2">
    <source>
        <dbReference type="SAM" id="MobiDB-lite"/>
    </source>
</evidence>
<dbReference type="RefSeq" id="XP_016943333.3">
    <property type="nucleotide sequence ID" value="XM_017087844.4"/>
</dbReference>
<dbReference type="GO" id="GO:0007346">
    <property type="term" value="P:regulation of mitotic cell cycle"/>
    <property type="evidence" value="ECO:0007669"/>
    <property type="project" value="TreeGrafter"/>
</dbReference>
<feature type="compositionally biased region" description="Basic and acidic residues" evidence="2">
    <location>
        <begin position="540"/>
        <end position="550"/>
    </location>
</feature>
<keyword evidence="4" id="KW-0808">Transferase</keyword>
<dbReference type="PANTHER" id="PTHR12353:SF1">
    <property type="entry name" value="DISKS LARGE-ASSOCIATED PROTEIN 5"/>
    <property type="match status" value="1"/>
</dbReference>
<organism evidence="3 4">
    <name type="scientific">Drosophila suzukii</name>
    <name type="common">Spotted-wing drosophila fruit fly</name>
    <dbReference type="NCBI Taxonomy" id="28584"/>
    <lineage>
        <taxon>Eukaryota</taxon>
        <taxon>Metazoa</taxon>
        <taxon>Ecdysozoa</taxon>
        <taxon>Arthropoda</taxon>
        <taxon>Hexapoda</taxon>
        <taxon>Insecta</taxon>
        <taxon>Pterygota</taxon>
        <taxon>Neoptera</taxon>
        <taxon>Endopterygota</taxon>
        <taxon>Diptera</taxon>
        <taxon>Brachycera</taxon>
        <taxon>Muscomorpha</taxon>
        <taxon>Ephydroidea</taxon>
        <taxon>Drosophilidae</taxon>
        <taxon>Drosophila</taxon>
        <taxon>Sophophora</taxon>
    </lineage>
</organism>
<evidence type="ECO:0000256" key="1">
    <source>
        <dbReference type="ARBA" id="ARBA00008839"/>
    </source>
</evidence>
<name>A0AB39ZUD8_DROSZ</name>
<keyword evidence="4" id="KW-0418">Kinase</keyword>
<dbReference type="Pfam" id="PF03359">
    <property type="entry name" value="GKAP"/>
    <property type="match status" value="1"/>
</dbReference>
<dbReference type="GO" id="GO:0007052">
    <property type="term" value="P:mitotic spindle organization"/>
    <property type="evidence" value="ECO:0007669"/>
    <property type="project" value="TreeGrafter"/>
</dbReference>
<evidence type="ECO:0000313" key="3">
    <source>
        <dbReference type="Proteomes" id="UP001652628"/>
    </source>
</evidence>
<dbReference type="GO" id="GO:0005737">
    <property type="term" value="C:cytoplasm"/>
    <property type="evidence" value="ECO:0007669"/>
    <property type="project" value="TreeGrafter"/>
</dbReference>
<feature type="region of interest" description="Disordered" evidence="2">
    <location>
        <begin position="885"/>
        <end position="944"/>
    </location>
</feature>
<proteinExistence type="inferred from homology"/>
<dbReference type="InterPro" id="IPR005026">
    <property type="entry name" value="SAPAP"/>
</dbReference>
<feature type="region of interest" description="Disordered" evidence="2">
    <location>
        <begin position="528"/>
        <end position="556"/>
    </location>
</feature>
<accession>A0AB39ZUD8</accession>
<dbReference type="GO" id="GO:0016301">
    <property type="term" value="F:kinase activity"/>
    <property type="evidence" value="ECO:0007669"/>
    <property type="project" value="UniProtKB-KW"/>
</dbReference>
<dbReference type="GO" id="GO:0051642">
    <property type="term" value="P:centrosome localization"/>
    <property type="evidence" value="ECO:0007669"/>
    <property type="project" value="TreeGrafter"/>
</dbReference>
<dbReference type="GO" id="GO:0023052">
    <property type="term" value="P:signaling"/>
    <property type="evidence" value="ECO:0007669"/>
    <property type="project" value="InterPro"/>
</dbReference>
<feature type="compositionally biased region" description="Basic and acidic residues" evidence="2">
    <location>
        <begin position="283"/>
        <end position="294"/>
    </location>
</feature>
<feature type="compositionally biased region" description="Polar residues" evidence="2">
    <location>
        <begin position="528"/>
        <end position="537"/>
    </location>
</feature>
<dbReference type="GO" id="GO:0005634">
    <property type="term" value="C:nucleus"/>
    <property type="evidence" value="ECO:0007669"/>
    <property type="project" value="TreeGrafter"/>
</dbReference>
<feature type="region of interest" description="Disordered" evidence="2">
    <location>
        <begin position="250"/>
        <end position="296"/>
    </location>
</feature>
<protein>
    <submittedName>
        <fullName evidence="4">Guanylate kinase-associated protein mars</fullName>
    </submittedName>
</protein>
<dbReference type="GeneID" id="108019827"/>
<feature type="region of interest" description="Disordered" evidence="2">
    <location>
        <begin position="768"/>
        <end position="788"/>
    </location>
</feature>
<evidence type="ECO:0000313" key="4">
    <source>
        <dbReference type="RefSeq" id="XP_016943333.3"/>
    </source>
</evidence>
<reference evidence="4" key="1">
    <citation type="submission" date="2025-08" db="UniProtKB">
        <authorList>
            <consortium name="RefSeq"/>
        </authorList>
    </citation>
    <scope>IDENTIFICATION</scope>
</reference>
<sequence>MQRHKELYKEQSLVLSPRNHCQENRDRLQAARAKKREDCFYQNRIISVSPTPVKAKPSVAAQGALPQENVVPNLQGQQQPELEKKEPLEQPPQPTAKPTRQSVFLKRYTEWKNARNKEHKHRDQTRRGAAIKAPPVNQLKTFPKSETFRVPENLATTKQKEAVSVLQPTKRCSLYVIANPISKIKGKASEATNPSKAASSVIKPTPAALLDAKTAPAAPPLKKPAAPSSKHETAAPAIKPVTVALARQKAASATKPTRQTTNPVALARQKAAARPAPTATSNTRERIPATEGKKVSAMPISSAVTLNKGKTDTVRQQPSGISLKPRVPASTVPRVARLANVMSQPFEKPSGGKAPVKGRANVVKPQSIRGGGGAVGKFKDSAGVTSKTVGNSMRMKPTKQKNQYTKLQDNVRKLPQLKAELLQAALLDIPPLTPLEEIPFLDQATSTQCRSNKSSGSLLEAFGDNILLSPVAPAKSEEDSTVKRQLLAADKAELPVPVAKKKFDFSRYSVANSPAEDSLILDPQQSTLKEAGGNSTLVPEVEKTPPRRESNGMPNYLSPFVSVSRGKVNSRCEKEKRNSFYLPDEESPLEVRRAIESVLYFRLQLENEIARLQALCEEWDAYSKENEARLQETGGIDMINVTIGQTRLLTTKKMMQFSGLIDRCEAGATGKNRQPTDGSEDTKPVQAEDLEGWWDMLRLQSENVDKRFENLKRWKANDWLDPDAVAEEPIQPKPKPKINRNMKVKTKAKPSSNLKQFLRKAHANLKKTKVEEPPMEDGAPSTSSRVSSPRVIVVRNRRSFSPARTVLRMSSGDGRQSIAPNALLKSAILAAAEQNATKTPPPKPRTSILKTPGTIKRQSRAVLFSAKKSVRRFQFTYEEGNLSNDETVGADKLEDCEEDMSLEASSERRSMEQDPGADQANGQTPRTYTLRNRRVNLRPSSEFM</sequence>
<dbReference type="PANTHER" id="PTHR12353">
    <property type="entry name" value="DISKS LARGE-ASSOCIATED PROTEIN DAP SAP90/PSD-95-ASSOCIATED PROTEIN"/>
    <property type="match status" value="1"/>
</dbReference>
<comment type="similarity">
    <text evidence="1">Belongs to the SAPAP family.</text>
</comment>
<dbReference type="GO" id="GO:0008017">
    <property type="term" value="F:microtubule binding"/>
    <property type="evidence" value="ECO:0007669"/>
    <property type="project" value="TreeGrafter"/>
</dbReference>
<dbReference type="Proteomes" id="UP001652628">
    <property type="component" value="Chromosome 2R"/>
</dbReference>
<dbReference type="AlphaFoldDB" id="A0AB39ZUD8"/>
<dbReference type="GO" id="GO:0007059">
    <property type="term" value="P:chromosome segregation"/>
    <property type="evidence" value="ECO:0007669"/>
    <property type="project" value="TreeGrafter"/>
</dbReference>
<feature type="compositionally biased region" description="Polar residues" evidence="2">
    <location>
        <begin position="920"/>
        <end position="930"/>
    </location>
</feature>